<evidence type="ECO:0000313" key="2">
    <source>
        <dbReference type="Proteomes" id="UP000054324"/>
    </source>
</evidence>
<reference evidence="1 2" key="1">
    <citation type="submission" date="2013-11" db="EMBL/GenBank/DDBJ databases">
        <title>Opisthorchis viverrini - life in the bile duct.</title>
        <authorList>
            <person name="Young N.D."/>
            <person name="Nagarajan N."/>
            <person name="Lin S.J."/>
            <person name="Korhonen P.K."/>
            <person name="Jex A.R."/>
            <person name="Hall R.S."/>
            <person name="Safavi-Hemami H."/>
            <person name="Kaewkong W."/>
            <person name="Bertrand D."/>
            <person name="Gao S."/>
            <person name="Seet Q."/>
            <person name="Wongkham S."/>
            <person name="Teh B.T."/>
            <person name="Wongkham C."/>
            <person name="Intapan P.M."/>
            <person name="Maleewong W."/>
            <person name="Yang X."/>
            <person name="Hu M."/>
            <person name="Wang Z."/>
            <person name="Hofmann A."/>
            <person name="Sternberg P.W."/>
            <person name="Tan P."/>
            <person name="Wang J."/>
            <person name="Gasser R.B."/>
        </authorList>
    </citation>
    <scope>NUCLEOTIDE SEQUENCE [LARGE SCALE GENOMIC DNA]</scope>
</reference>
<dbReference type="CTD" id="20322682"/>
<dbReference type="KEGG" id="ovi:T265_08503"/>
<protein>
    <submittedName>
        <fullName evidence="1">Uncharacterized protein</fullName>
    </submittedName>
</protein>
<gene>
    <name evidence="1" type="ORF">T265_08503</name>
</gene>
<dbReference type="RefSeq" id="XP_009172588.1">
    <property type="nucleotide sequence ID" value="XM_009174324.1"/>
</dbReference>
<dbReference type="EMBL" id="KL596841">
    <property type="protein sequence ID" value="KER23648.1"/>
    <property type="molecule type" value="Genomic_DNA"/>
</dbReference>
<keyword evidence="2" id="KW-1185">Reference proteome</keyword>
<dbReference type="AlphaFoldDB" id="A0A074Z981"/>
<sequence length="113" mass="12784">MRPGQLVLHISDATNDPIKVLFIFYKYPDFSDQMQQLWSSPADPEGIATELTVCCFPEKSSTWPAAMINVLGCQANEVVRVDITEKVVPPLHKDKRQLTYDSSMDMHTKRASL</sequence>
<name>A0A074Z981_OPIVI</name>
<evidence type="ECO:0000313" key="1">
    <source>
        <dbReference type="EMBL" id="KER23648.1"/>
    </source>
</evidence>
<dbReference type="Proteomes" id="UP000054324">
    <property type="component" value="Unassembled WGS sequence"/>
</dbReference>
<organism evidence="1 2">
    <name type="scientific">Opisthorchis viverrini</name>
    <name type="common">Southeast Asian liver fluke</name>
    <dbReference type="NCBI Taxonomy" id="6198"/>
    <lineage>
        <taxon>Eukaryota</taxon>
        <taxon>Metazoa</taxon>
        <taxon>Spiralia</taxon>
        <taxon>Lophotrochozoa</taxon>
        <taxon>Platyhelminthes</taxon>
        <taxon>Trematoda</taxon>
        <taxon>Digenea</taxon>
        <taxon>Opisthorchiida</taxon>
        <taxon>Opisthorchiata</taxon>
        <taxon>Opisthorchiidae</taxon>
        <taxon>Opisthorchis</taxon>
    </lineage>
</organism>
<proteinExistence type="predicted"/>
<accession>A0A074Z981</accession>
<dbReference type="GeneID" id="20322682"/>